<organism evidence="2 3">
    <name type="scientific">Mammaliicoccus sciuri</name>
    <name type="common">Staphylococcus sciuri</name>
    <dbReference type="NCBI Taxonomy" id="1296"/>
    <lineage>
        <taxon>Bacteria</taxon>
        <taxon>Bacillati</taxon>
        <taxon>Bacillota</taxon>
        <taxon>Bacilli</taxon>
        <taxon>Bacillales</taxon>
        <taxon>Staphylococcaceae</taxon>
        <taxon>Mammaliicoccus</taxon>
    </lineage>
</organism>
<feature type="transmembrane region" description="Helical" evidence="1">
    <location>
        <begin position="46"/>
        <end position="66"/>
    </location>
</feature>
<dbReference type="AlphaFoldDB" id="A0AAI8DJM7"/>
<proteinExistence type="predicted"/>
<gene>
    <name evidence="2" type="ORF">CEP64_10540</name>
</gene>
<evidence type="ECO:0000313" key="3">
    <source>
        <dbReference type="Proteomes" id="UP000197058"/>
    </source>
</evidence>
<keyword evidence="1" id="KW-0812">Transmembrane</keyword>
<reference evidence="3" key="1">
    <citation type="submission" date="2017-06" db="EMBL/GenBank/DDBJ databases">
        <title>FDA dAtabase for Regulatory Grade micrObial Sequences (FDA-ARGOS): Supporting development and validation of Infectious Disease Dx tests.</title>
        <authorList>
            <person name="Goldberg B."/>
            <person name="Campos J."/>
            <person name="Tallon L."/>
            <person name="Sadzewicz L."/>
            <person name="Sengamalay N."/>
            <person name="Ott S."/>
            <person name="Godinez A."/>
            <person name="Nagaraj S."/>
            <person name="Vavikolanu K."/>
            <person name="Nadendla S."/>
            <person name="George J."/>
            <person name="Geyer C."/>
            <person name="Sichtig H."/>
        </authorList>
    </citation>
    <scope>NUCLEOTIDE SEQUENCE [LARGE SCALE GENOMIC DNA]</scope>
    <source>
        <strain evidence="3">FDAARGOS_285</strain>
    </source>
</reference>
<protein>
    <submittedName>
        <fullName evidence="2">Uncharacterized protein</fullName>
    </submittedName>
</protein>
<dbReference type="KEGG" id="sscu:CEP64_10540"/>
<keyword evidence="1" id="KW-0472">Membrane</keyword>
<sequence length="227" mass="25584">MGDLKGSFSIIFKELKVQLYTFSIVLVVLAAIYFVIGFYIEPSDSFNPLLSGPVYGILGFLPLFMFGDPLKSSIELGATRRQYIVSLWLSYIIFIVMMLIIQEVISFILERVASVTNSDVTLMRISDILPNASGLDSMWVDFLAILFIAGICFLLGAIIYRIGVIPTMIGVLFLGVIVFIWFVLGDFTPFFKWVYQHIYEMFHILGAIGIISALCIYPIMIQARLKT</sequence>
<accession>A0AAI8DJM7</accession>
<feature type="transmembrane region" description="Helical" evidence="1">
    <location>
        <begin position="167"/>
        <end position="184"/>
    </location>
</feature>
<keyword evidence="1" id="KW-1133">Transmembrane helix</keyword>
<feature type="transmembrane region" description="Helical" evidence="1">
    <location>
        <begin position="204"/>
        <end position="221"/>
    </location>
</feature>
<dbReference type="EMBL" id="CP022046">
    <property type="protein sequence ID" value="ASE35017.1"/>
    <property type="molecule type" value="Genomic_DNA"/>
</dbReference>
<name>A0AAI8DJM7_MAMSC</name>
<evidence type="ECO:0000256" key="1">
    <source>
        <dbReference type="SAM" id="Phobius"/>
    </source>
</evidence>
<dbReference type="RefSeq" id="WP_088592517.1">
    <property type="nucleotide sequence ID" value="NZ_CP022046.2"/>
</dbReference>
<feature type="transmembrane region" description="Helical" evidence="1">
    <location>
        <begin position="139"/>
        <end position="160"/>
    </location>
</feature>
<feature type="transmembrane region" description="Helical" evidence="1">
    <location>
        <begin position="20"/>
        <end position="40"/>
    </location>
</feature>
<feature type="transmembrane region" description="Helical" evidence="1">
    <location>
        <begin position="87"/>
        <end position="109"/>
    </location>
</feature>
<evidence type="ECO:0000313" key="2">
    <source>
        <dbReference type="EMBL" id="ASE35017.1"/>
    </source>
</evidence>
<dbReference type="Proteomes" id="UP000197058">
    <property type="component" value="Chromosome"/>
</dbReference>